<name>K6YDB3_9ALTE</name>
<dbReference type="AlphaFoldDB" id="K6YDB3"/>
<dbReference type="EMBL" id="BAEQ01000066">
    <property type="protein sequence ID" value="GAC30734.1"/>
    <property type="molecule type" value="Genomic_DNA"/>
</dbReference>
<proteinExistence type="predicted"/>
<keyword evidence="2" id="KW-1185">Reference proteome</keyword>
<reference evidence="2" key="1">
    <citation type="journal article" date="2014" name="Environ. Microbiol.">
        <title>Comparative genomics of the marine bacterial genus Glaciecola reveals the high degree of genomic diversity and genomic characteristic for cold adaptation.</title>
        <authorList>
            <person name="Qin Q.L."/>
            <person name="Xie B.B."/>
            <person name="Yu Y."/>
            <person name="Shu Y.L."/>
            <person name="Rong J.C."/>
            <person name="Zhang Y.J."/>
            <person name="Zhao D.L."/>
            <person name="Chen X.L."/>
            <person name="Zhang X.Y."/>
            <person name="Chen B."/>
            <person name="Zhou B.C."/>
            <person name="Zhang Y.Z."/>
        </authorList>
    </citation>
    <scope>NUCLEOTIDE SEQUENCE [LARGE SCALE GENOMIC DNA]</scope>
    <source>
        <strain evidence="2">ACAM 615</strain>
    </source>
</reference>
<evidence type="ECO:0000313" key="2">
    <source>
        <dbReference type="Proteomes" id="UP000006251"/>
    </source>
</evidence>
<evidence type="ECO:0000313" key="1">
    <source>
        <dbReference type="EMBL" id="GAC30734.1"/>
    </source>
</evidence>
<accession>K6YDB3</accession>
<dbReference type="Proteomes" id="UP000006251">
    <property type="component" value="Unassembled WGS sequence"/>
</dbReference>
<protein>
    <submittedName>
        <fullName evidence="1">Uncharacterized protein</fullName>
    </submittedName>
</protein>
<comment type="caution">
    <text evidence="1">The sequence shown here is derived from an EMBL/GenBank/DDBJ whole genome shotgun (WGS) entry which is preliminary data.</text>
</comment>
<sequence>MTYSQRLKDKLSNFANLQVKLNLPIKLNKEKETGVKV</sequence>
<gene>
    <name evidence="1" type="ORF">GPAL_3894</name>
</gene>
<organism evidence="1 2">
    <name type="scientific">Brumicola pallidula DSM 14239 = ACAM 615</name>
    <dbReference type="NCBI Taxonomy" id="1121922"/>
    <lineage>
        <taxon>Bacteria</taxon>
        <taxon>Pseudomonadati</taxon>
        <taxon>Pseudomonadota</taxon>
        <taxon>Gammaproteobacteria</taxon>
        <taxon>Alteromonadales</taxon>
        <taxon>Alteromonadaceae</taxon>
        <taxon>Brumicola</taxon>
    </lineage>
</organism>